<dbReference type="Proteomes" id="UP001165122">
    <property type="component" value="Unassembled WGS sequence"/>
</dbReference>
<accession>A0A9W6Z7J1</accession>
<proteinExistence type="predicted"/>
<comment type="caution">
    <text evidence="1">The sequence shown here is derived from an EMBL/GenBank/DDBJ whole genome shotgun (WGS) entry which is preliminary data.</text>
</comment>
<protein>
    <submittedName>
        <fullName evidence="1">Uncharacterized protein</fullName>
    </submittedName>
</protein>
<sequence>MFFLWRKLGRAALAVELGALGGVYYVFHSINTSEGSRRSWDARAPWLIDAFYSVTGNPSVIAHREAIAVESEARICNNSDEAGERGENKIKEN</sequence>
<dbReference type="AlphaFoldDB" id="A0A9W6Z7J1"/>
<evidence type="ECO:0000313" key="1">
    <source>
        <dbReference type="EMBL" id="GMH48824.1"/>
    </source>
</evidence>
<keyword evidence="2" id="KW-1185">Reference proteome</keyword>
<organism evidence="1 2">
    <name type="scientific">Triparma laevis f. longispina</name>
    <dbReference type="NCBI Taxonomy" id="1714387"/>
    <lineage>
        <taxon>Eukaryota</taxon>
        <taxon>Sar</taxon>
        <taxon>Stramenopiles</taxon>
        <taxon>Ochrophyta</taxon>
        <taxon>Bolidophyceae</taxon>
        <taxon>Parmales</taxon>
        <taxon>Triparmaceae</taxon>
        <taxon>Triparma</taxon>
    </lineage>
</organism>
<dbReference type="EMBL" id="BRXW01000376">
    <property type="protein sequence ID" value="GMH48824.1"/>
    <property type="molecule type" value="Genomic_DNA"/>
</dbReference>
<gene>
    <name evidence="1" type="ORF">TrLO_g14399</name>
</gene>
<name>A0A9W6Z7J1_9STRA</name>
<reference evidence="2" key="1">
    <citation type="journal article" date="2023" name="Commun. Biol.">
        <title>Genome analysis of Parmales, the sister group of diatoms, reveals the evolutionary specialization of diatoms from phago-mixotrophs to photoautotrophs.</title>
        <authorList>
            <person name="Ban H."/>
            <person name="Sato S."/>
            <person name="Yoshikawa S."/>
            <person name="Yamada K."/>
            <person name="Nakamura Y."/>
            <person name="Ichinomiya M."/>
            <person name="Sato N."/>
            <person name="Blanc-Mathieu R."/>
            <person name="Endo H."/>
            <person name="Kuwata A."/>
            <person name="Ogata H."/>
        </authorList>
    </citation>
    <scope>NUCLEOTIDE SEQUENCE [LARGE SCALE GENOMIC DNA]</scope>
    <source>
        <strain evidence="2">NIES 3700</strain>
    </source>
</reference>
<evidence type="ECO:0000313" key="2">
    <source>
        <dbReference type="Proteomes" id="UP001165122"/>
    </source>
</evidence>